<keyword evidence="1" id="KW-1133">Transmembrane helix</keyword>
<organism evidence="2 3">
    <name type="scientific">Haloferax namakaokahaiae</name>
    <dbReference type="NCBI Taxonomy" id="1748331"/>
    <lineage>
        <taxon>Archaea</taxon>
        <taxon>Methanobacteriati</taxon>
        <taxon>Methanobacteriota</taxon>
        <taxon>Stenosarchaea group</taxon>
        <taxon>Halobacteria</taxon>
        <taxon>Halobacteriales</taxon>
        <taxon>Haloferacaceae</taxon>
        <taxon>Haloferax</taxon>
    </lineage>
</organism>
<protein>
    <submittedName>
        <fullName evidence="2">Uncharacterized protein</fullName>
    </submittedName>
</protein>
<reference evidence="2 3" key="1">
    <citation type="journal article" date="2019" name="Int. J. Syst. Evol. Microbiol.">
        <title>The Global Catalogue of Microorganisms (GCM) 10K type strain sequencing project: providing services to taxonomists for standard genome sequencing and annotation.</title>
        <authorList>
            <consortium name="The Broad Institute Genomics Platform"/>
            <consortium name="The Broad Institute Genome Sequencing Center for Infectious Disease"/>
            <person name="Wu L."/>
            <person name="Ma J."/>
        </authorList>
    </citation>
    <scope>NUCLEOTIDE SEQUENCE [LARGE SCALE GENOMIC DNA]</scope>
    <source>
        <strain evidence="2 3">DSM 29988</strain>
    </source>
</reference>
<dbReference type="InterPro" id="IPR055686">
    <property type="entry name" value="DUF7262"/>
</dbReference>
<dbReference type="RefSeq" id="WP_390224266.1">
    <property type="nucleotide sequence ID" value="NZ_JBHTAA010000005.1"/>
</dbReference>
<comment type="caution">
    <text evidence="2">The sequence shown here is derived from an EMBL/GenBank/DDBJ whole genome shotgun (WGS) entry which is preliminary data.</text>
</comment>
<sequence length="142" mass="14345">MPTREADGVAGTARGQLSLTVVEAAIATLLILAVTASFAFTPSPPSESTLDSEAANAAALLTTVPNDGTGTVLGSACSSEAELDSREDQLRSILASSLPDGAFVYLQTPVGTVGTPPPDSARVGTAPVVVPECSATLEVWYP</sequence>
<keyword evidence="1" id="KW-0812">Transmembrane</keyword>
<dbReference type="Proteomes" id="UP001596481">
    <property type="component" value="Unassembled WGS sequence"/>
</dbReference>
<keyword evidence="1" id="KW-0472">Membrane</keyword>
<keyword evidence="3" id="KW-1185">Reference proteome</keyword>
<dbReference type="EMBL" id="JBHTAA010000005">
    <property type="protein sequence ID" value="MFC7204507.1"/>
    <property type="molecule type" value="Genomic_DNA"/>
</dbReference>
<accession>A0ABD5ZHJ8</accession>
<dbReference type="AlphaFoldDB" id="A0ABD5ZHJ8"/>
<gene>
    <name evidence="2" type="ORF">ACFQJC_13350</name>
</gene>
<evidence type="ECO:0000313" key="2">
    <source>
        <dbReference type="EMBL" id="MFC7204507.1"/>
    </source>
</evidence>
<proteinExistence type="predicted"/>
<evidence type="ECO:0000256" key="1">
    <source>
        <dbReference type="SAM" id="Phobius"/>
    </source>
</evidence>
<evidence type="ECO:0000313" key="3">
    <source>
        <dbReference type="Proteomes" id="UP001596481"/>
    </source>
</evidence>
<dbReference type="Pfam" id="PF23923">
    <property type="entry name" value="DUF7262"/>
    <property type="match status" value="1"/>
</dbReference>
<name>A0ABD5ZHJ8_9EURY</name>
<feature type="transmembrane region" description="Helical" evidence="1">
    <location>
        <begin position="21"/>
        <end position="40"/>
    </location>
</feature>